<evidence type="ECO:0000313" key="2">
    <source>
        <dbReference type="EMBL" id="ROW15001.1"/>
    </source>
</evidence>
<evidence type="ECO:0000256" key="1">
    <source>
        <dbReference type="SAM" id="MobiDB-lite"/>
    </source>
</evidence>
<dbReference type="STRING" id="1230097.A0A423XFN1"/>
<sequence length="733" mass="83424">MLGVGDCTWQDYINELRELKVSGFEDSDTIITIYEELRTLGSKIITDLEKEEFRTAFEEEALIFLPSDRRTPWYKVSQCVWSTAASLRGKISLNQDYEDLEEFFVKFLGVKPVDIRMAIDELKEVTSRNDPMVQEVKDSIWTVNSLLDTEKQPPKPGNLLECRIFPIRYPRGDIKCDTKAAEFFVIDREPLRRSFESMVKLLDFTLDEVVQLRRFLQWTNLENRNLSACVKEITSFGGSDAKPLSNPNRDIRHRAHALLRIAVHFNSPRTTSLQGRTTLYSTLRDTRVYETNRVTSETHLTQDGTCHIIEGKTISLHLAEDDTGLKIYVPANRDDQDYTFTKSLPEKLFDWLLMHPRTQQMGEVSEKGVAAARAILLAPLSRKLNALEDYGIRTVDILDEDETVERAYTSSEAATALTRVSDQISQASVPGNEPDDSGPESREFDTPESSIDASHRPSTSGWDSDDRFSLPMHPRTSSDPFVSPSRSPRPSHSTPTHASVEDPDYVTLLSEVIAAGRRNTIPNRTSLGVLPPQTSISTTGNGRHIAVRGATQFERDCKVGAAGELYAFELLSHLTPQLFEFSRRNWQSNMRRYARVHPKYANMDPWTGRETSDITYSDDNGALTEALILGDYLDRETWSGRKPKYFIEVKATQSSCETPFFMSKAQYQRMRDNELTPGNNDAIYVIFRVYNLGRADRPLGLRVYLDPETLRLSGQLEFTADTWRVTPRVFTDI</sequence>
<gene>
    <name evidence="2" type="ORF">VPNG_03422</name>
</gene>
<evidence type="ECO:0000313" key="3">
    <source>
        <dbReference type="Proteomes" id="UP000285146"/>
    </source>
</evidence>
<comment type="caution">
    <text evidence="2">The sequence shown here is derived from an EMBL/GenBank/DDBJ whole genome shotgun (WGS) entry which is preliminary data.</text>
</comment>
<reference evidence="2 3" key="1">
    <citation type="submission" date="2015-09" db="EMBL/GenBank/DDBJ databases">
        <title>Host preference determinants of Valsa canker pathogens revealed by comparative genomics.</title>
        <authorList>
            <person name="Yin Z."/>
            <person name="Huang L."/>
        </authorList>
    </citation>
    <scope>NUCLEOTIDE SEQUENCE [LARGE SCALE GENOMIC DNA]</scope>
    <source>
        <strain evidence="2 3">SXYLt</strain>
    </source>
</reference>
<proteinExistence type="predicted"/>
<dbReference type="InParanoid" id="A0A423XFN1"/>
<evidence type="ECO:0008006" key="4">
    <source>
        <dbReference type="Google" id="ProtNLM"/>
    </source>
</evidence>
<protein>
    <recommendedName>
        <fullName evidence="4">Protein NO VEIN C-terminal domain-containing protein</fullName>
    </recommendedName>
</protein>
<organism evidence="2 3">
    <name type="scientific">Cytospora leucostoma</name>
    <dbReference type="NCBI Taxonomy" id="1230097"/>
    <lineage>
        <taxon>Eukaryota</taxon>
        <taxon>Fungi</taxon>
        <taxon>Dikarya</taxon>
        <taxon>Ascomycota</taxon>
        <taxon>Pezizomycotina</taxon>
        <taxon>Sordariomycetes</taxon>
        <taxon>Sordariomycetidae</taxon>
        <taxon>Diaporthales</taxon>
        <taxon>Cytosporaceae</taxon>
        <taxon>Cytospora</taxon>
    </lineage>
</organism>
<feature type="compositionally biased region" description="Low complexity" evidence="1">
    <location>
        <begin position="477"/>
        <end position="498"/>
    </location>
</feature>
<accession>A0A423XFN1</accession>
<keyword evidence="3" id="KW-1185">Reference proteome</keyword>
<dbReference type="EMBL" id="LKEB01000011">
    <property type="protein sequence ID" value="ROW15001.1"/>
    <property type="molecule type" value="Genomic_DNA"/>
</dbReference>
<dbReference type="Proteomes" id="UP000285146">
    <property type="component" value="Unassembled WGS sequence"/>
</dbReference>
<dbReference type="OrthoDB" id="1262810at2759"/>
<feature type="region of interest" description="Disordered" evidence="1">
    <location>
        <begin position="417"/>
        <end position="502"/>
    </location>
</feature>
<name>A0A423XFN1_9PEZI</name>
<feature type="compositionally biased region" description="Polar residues" evidence="1">
    <location>
        <begin position="417"/>
        <end position="429"/>
    </location>
</feature>
<dbReference type="AlphaFoldDB" id="A0A423XFN1"/>
<feature type="compositionally biased region" description="Polar residues" evidence="1">
    <location>
        <begin position="447"/>
        <end position="462"/>
    </location>
</feature>